<dbReference type="GO" id="GO:0000139">
    <property type="term" value="C:Golgi membrane"/>
    <property type="evidence" value="ECO:0007669"/>
    <property type="project" value="UniProtKB-SubCell"/>
</dbReference>
<keyword evidence="10" id="KW-0333">Golgi apparatus</keyword>
<dbReference type="SUPFAM" id="SSF53300">
    <property type="entry name" value="vWA-like"/>
    <property type="match status" value="1"/>
</dbReference>
<evidence type="ECO:0000256" key="8">
    <source>
        <dbReference type="ARBA" id="ARBA00022892"/>
    </source>
</evidence>
<dbReference type="PANTHER" id="PTHR13803">
    <property type="entry name" value="SEC24-RELATED PROTEIN"/>
    <property type="match status" value="1"/>
</dbReference>
<evidence type="ECO:0000313" key="18">
    <source>
        <dbReference type="EMBL" id="ORZ21702.1"/>
    </source>
</evidence>
<dbReference type="InterPro" id="IPR041742">
    <property type="entry name" value="Sec24-like_trunk_dom"/>
</dbReference>
<dbReference type="Gene3D" id="2.60.40.1670">
    <property type="entry name" value="beta-sandwich domain of Sec23/24"/>
    <property type="match status" value="1"/>
</dbReference>
<dbReference type="Proteomes" id="UP000193560">
    <property type="component" value="Unassembled WGS sequence"/>
</dbReference>
<dbReference type="SUPFAM" id="SSF81811">
    <property type="entry name" value="Helical domain of Sec23/24"/>
    <property type="match status" value="1"/>
</dbReference>
<dbReference type="Gene3D" id="3.40.50.410">
    <property type="entry name" value="von Willebrand factor, type A domain"/>
    <property type="match status" value="1"/>
</dbReference>
<dbReference type="Gene3D" id="3.40.20.10">
    <property type="entry name" value="Severin"/>
    <property type="match status" value="1"/>
</dbReference>
<evidence type="ECO:0000256" key="9">
    <source>
        <dbReference type="ARBA" id="ARBA00022927"/>
    </source>
</evidence>
<reference evidence="18 19" key="1">
    <citation type="submission" date="2016-07" db="EMBL/GenBank/DDBJ databases">
        <title>Pervasive Adenine N6-methylation of Active Genes in Fungi.</title>
        <authorList>
            <consortium name="DOE Joint Genome Institute"/>
            <person name="Mondo S.J."/>
            <person name="Dannebaum R.O."/>
            <person name="Kuo R.C."/>
            <person name="Labutti K."/>
            <person name="Haridas S."/>
            <person name="Kuo A."/>
            <person name="Salamov A."/>
            <person name="Ahrendt S.R."/>
            <person name="Lipzen A."/>
            <person name="Sullivan W."/>
            <person name="Andreopoulos W.B."/>
            <person name="Clum A."/>
            <person name="Lindquist E."/>
            <person name="Daum C."/>
            <person name="Ramamoorthy G.K."/>
            <person name="Gryganskyi A."/>
            <person name="Culley D."/>
            <person name="Magnuson J.K."/>
            <person name="James T.Y."/>
            <person name="O'Malley M.A."/>
            <person name="Stajich J.E."/>
            <person name="Spatafora J.W."/>
            <person name="Visel A."/>
            <person name="Grigoriev I.V."/>
        </authorList>
    </citation>
    <scope>NUCLEOTIDE SEQUENCE [LARGE SCALE GENOMIC DNA]</scope>
    <source>
        <strain evidence="18 19">NRRL 1336</strain>
    </source>
</reference>
<dbReference type="InterPro" id="IPR036174">
    <property type="entry name" value="Znf_Sec23_Sec24_sf"/>
</dbReference>
<dbReference type="CDD" id="cd01479">
    <property type="entry name" value="Sec24-like"/>
    <property type="match status" value="1"/>
</dbReference>
<evidence type="ECO:0000259" key="13">
    <source>
        <dbReference type="Pfam" id="PF00626"/>
    </source>
</evidence>
<feature type="transmembrane region" description="Helical" evidence="12">
    <location>
        <begin position="830"/>
        <end position="849"/>
    </location>
</feature>
<feature type="domain" description="Sec23/Sec24 trunk" evidence="15">
    <location>
        <begin position="196"/>
        <end position="433"/>
    </location>
</feature>
<comment type="caution">
    <text evidence="18">The sequence shown here is derived from an EMBL/GenBank/DDBJ whole genome shotgun (WGS) entry which is preliminary data.</text>
</comment>
<evidence type="ECO:0000256" key="11">
    <source>
        <dbReference type="ARBA" id="ARBA00023136"/>
    </source>
</evidence>
<dbReference type="Pfam" id="PF04815">
    <property type="entry name" value="Sec23_helical"/>
    <property type="match status" value="1"/>
</dbReference>
<evidence type="ECO:0000256" key="1">
    <source>
        <dbReference type="ARBA" id="ARBA00004394"/>
    </source>
</evidence>
<comment type="subcellular location">
    <subcellularLocation>
        <location evidence="2">Cytoplasm</location>
    </subcellularLocation>
    <subcellularLocation>
        <location evidence="3">Endoplasmic reticulum membrane</location>
    </subcellularLocation>
    <subcellularLocation>
        <location evidence="1">Golgi apparatus membrane</location>
    </subcellularLocation>
</comment>
<evidence type="ECO:0000256" key="5">
    <source>
        <dbReference type="ARBA" id="ARBA00022448"/>
    </source>
</evidence>
<keyword evidence="9" id="KW-0653">Protein transport</keyword>
<name>A0A1X2IT54_9FUNG</name>
<evidence type="ECO:0000256" key="10">
    <source>
        <dbReference type="ARBA" id="ARBA00023034"/>
    </source>
</evidence>
<keyword evidence="6" id="KW-0963">Cytoplasm</keyword>
<keyword evidence="12" id="KW-0812">Transmembrane</keyword>
<dbReference type="EMBL" id="MCGE01000005">
    <property type="protein sequence ID" value="ORZ21702.1"/>
    <property type="molecule type" value="Genomic_DNA"/>
</dbReference>
<dbReference type="SUPFAM" id="SSF82919">
    <property type="entry name" value="Zn-finger domain of Sec23/24"/>
    <property type="match status" value="1"/>
</dbReference>
<dbReference type="GO" id="GO:0006886">
    <property type="term" value="P:intracellular protein transport"/>
    <property type="evidence" value="ECO:0007669"/>
    <property type="project" value="InterPro"/>
</dbReference>
<dbReference type="GO" id="GO:0090110">
    <property type="term" value="P:COPII-coated vesicle cargo loading"/>
    <property type="evidence" value="ECO:0007669"/>
    <property type="project" value="TreeGrafter"/>
</dbReference>
<gene>
    <name evidence="18" type="ORF">BCR42DRAFT_475261</name>
</gene>
<feature type="domain" description="Zinc finger Sec23/Sec24-type" evidence="14">
    <location>
        <begin position="122"/>
        <end position="159"/>
    </location>
</feature>
<dbReference type="InterPro" id="IPR006900">
    <property type="entry name" value="Sec23/24_helical_dom"/>
</dbReference>
<dbReference type="PANTHER" id="PTHR13803:SF39">
    <property type="entry name" value="SECRETORY 24AB, ISOFORM A"/>
    <property type="match status" value="1"/>
</dbReference>
<dbReference type="GO" id="GO:0008270">
    <property type="term" value="F:zinc ion binding"/>
    <property type="evidence" value="ECO:0007669"/>
    <property type="project" value="InterPro"/>
</dbReference>
<evidence type="ECO:0000256" key="3">
    <source>
        <dbReference type="ARBA" id="ARBA00004586"/>
    </source>
</evidence>
<dbReference type="OrthoDB" id="49016at2759"/>
<protein>
    <recommendedName>
        <fullName evidence="20">Sec23/Sec24 trunk domain-domain-containing protein</fullName>
    </recommendedName>
</protein>
<evidence type="ECO:0000256" key="12">
    <source>
        <dbReference type="SAM" id="Phobius"/>
    </source>
</evidence>
<dbReference type="InterPro" id="IPR036180">
    <property type="entry name" value="Gelsolin-like_dom_sf"/>
</dbReference>
<dbReference type="InterPro" id="IPR036465">
    <property type="entry name" value="vWFA_dom_sf"/>
</dbReference>
<dbReference type="Pfam" id="PF08033">
    <property type="entry name" value="Sec23_BS"/>
    <property type="match status" value="1"/>
</dbReference>
<evidence type="ECO:0000256" key="4">
    <source>
        <dbReference type="ARBA" id="ARBA00008334"/>
    </source>
</evidence>
<keyword evidence="5" id="KW-0813">Transport</keyword>
<dbReference type="SUPFAM" id="SSF82754">
    <property type="entry name" value="C-terminal, gelsolin-like domain of Sec23/24"/>
    <property type="match status" value="1"/>
</dbReference>
<evidence type="ECO:0000259" key="15">
    <source>
        <dbReference type="Pfam" id="PF04811"/>
    </source>
</evidence>
<feature type="domain" description="Sec23/Sec24 helical" evidence="16">
    <location>
        <begin position="534"/>
        <end position="637"/>
    </location>
</feature>
<evidence type="ECO:0000259" key="17">
    <source>
        <dbReference type="Pfam" id="PF08033"/>
    </source>
</evidence>
<evidence type="ECO:0000256" key="7">
    <source>
        <dbReference type="ARBA" id="ARBA00022824"/>
    </source>
</evidence>
<feature type="domain" description="Sec23/Sec24 beta-sandwich" evidence="17">
    <location>
        <begin position="440"/>
        <end position="523"/>
    </location>
</feature>
<evidence type="ECO:0000259" key="14">
    <source>
        <dbReference type="Pfam" id="PF04810"/>
    </source>
</evidence>
<keyword evidence="8" id="KW-0931">ER-Golgi transport</keyword>
<dbReference type="InterPro" id="IPR012990">
    <property type="entry name" value="Beta-sandwich_Sec23_24"/>
</dbReference>
<evidence type="ECO:0000313" key="19">
    <source>
        <dbReference type="Proteomes" id="UP000193560"/>
    </source>
</evidence>
<dbReference type="InterPro" id="IPR050550">
    <property type="entry name" value="SEC23_SEC24_subfamily"/>
</dbReference>
<dbReference type="InterPro" id="IPR007123">
    <property type="entry name" value="Gelsolin-like_dom"/>
</dbReference>
<evidence type="ECO:0008006" key="20">
    <source>
        <dbReference type="Google" id="ProtNLM"/>
    </source>
</evidence>
<dbReference type="Gene3D" id="2.30.30.380">
    <property type="entry name" value="Zn-finger domain of Sec23/24"/>
    <property type="match status" value="1"/>
</dbReference>
<accession>A0A1X2IT54</accession>
<proteinExistence type="inferred from homology"/>
<evidence type="ECO:0000256" key="2">
    <source>
        <dbReference type="ARBA" id="ARBA00004496"/>
    </source>
</evidence>
<organism evidence="18 19">
    <name type="scientific">Absidia repens</name>
    <dbReference type="NCBI Taxonomy" id="90262"/>
    <lineage>
        <taxon>Eukaryota</taxon>
        <taxon>Fungi</taxon>
        <taxon>Fungi incertae sedis</taxon>
        <taxon>Mucoromycota</taxon>
        <taxon>Mucoromycotina</taxon>
        <taxon>Mucoromycetes</taxon>
        <taxon>Mucorales</taxon>
        <taxon>Cunninghamellaceae</taxon>
        <taxon>Absidia</taxon>
    </lineage>
</organism>
<dbReference type="SUPFAM" id="SSF81995">
    <property type="entry name" value="beta-sandwich domain of Sec23/24"/>
    <property type="match status" value="1"/>
</dbReference>
<keyword evidence="7" id="KW-0256">Endoplasmic reticulum</keyword>
<dbReference type="InterPro" id="IPR006896">
    <property type="entry name" value="Sec23/24_trunk_dom"/>
</dbReference>
<sequence>MQPHTQAQQQYGQEPMDAVTNQFGNMTMNQQTMPAVPLLGAPPNIAELSGPEPKIHLPANVSITNSPYANCDSSYKCCTVNAVPATEALLKKSRLPFALVLAPYRSLKEDDEPVPVVSDSVIARCRRCRTYINPFVTFVEGGQRWKCNMCFLLNDVPAAFDYDAHTQQQADRWKRPELNYGCVEFVAPTEYMVRPPQAPAFVFILDVSYSAVQSGMLATATRTLLDTLDRLPNEENRTNVAIITVDSALHFYNFSDGVEDPQMLVVADLEDVFLPQPDSLFANLTRSMEGIKTLLEKLPDMFKDTVNVNNALGPALQAAFKMLSANGGKIICLQSTLPNVGTGALKSREDVKLLGTAKETTLLNPASPFYKTFAVDCSRSQVACDMLIFGGQYADVATLSCLPHYTGGQTYYYPGFNASRSEDALKFAHEFSELLSEQIGLEAVIRIRASRGLRMNAFHGNFFIRSTDLLALPNVPRDQNYCVEVVIEDDLKTPTVCFQTALLHTSCTGERRIRVVTLCLPVSNSMSELYASVNQKAVADYLGTKAVERALTSKLDDARDAIVNKLVDMLGVYKSHVLGSAQGSTPQLTAPENMKLLPILALGLIKHDGLRQSSQIPTDMRTNAMNLLRTMPMQLLLPYIHPNFYSLHNMPPETGEMTENGVIFPPALNLTAERIEAHGCYLLENGQNIYLWVGRGVVPQLCVDLFDVNSYESLRGGKYTLPVLETPLNKKVNLLIGKIREMRRGNYYPTLYLVKEDGDPYLKIWFMSHLIEDRTENVMSYQQFLQFVKDKVKQHEQRRNDRIYKQVLMRLFFFSRCAIRLDQVPSRLVVFYQPLSSPFLVYIHFYFYYSFRYTHK</sequence>
<comment type="similarity">
    <text evidence="4">Belongs to the SEC23/SEC24 family. SEC24 subfamily.</text>
</comment>
<dbReference type="Gene3D" id="1.20.120.730">
    <property type="entry name" value="Sec23/Sec24 helical domain"/>
    <property type="match status" value="1"/>
</dbReference>
<evidence type="ECO:0000259" key="16">
    <source>
        <dbReference type="Pfam" id="PF04815"/>
    </source>
</evidence>
<dbReference type="AlphaFoldDB" id="A0A1X2IT54"/>
<keyword evidence="12" id="KW-1133">Transmembrane helix</keyword>
<dbReference type="GO" id="GO:0070971">
    <property type="term" value="C:endoplasmic reticulum exit site"/>
    <property type="evidence" value="ECO:0007669"/>
    <property type="project" value="TreeGrafter"/>
</dbReference>
<evidence type="ECO:0000256" key="6">
    <source>
        <dbReference type="ARBA" id="ARBA00022490"/>
    </source>
</evidence>
<dbReference type="InterPro" id="IPR006895">
    <property type="entry name" value="Znf_Sec23_Sec24"/>
</dbReference>
<dbReference type="InterPro" id="IPR029006">
    <property type="entry name" value="ADF-H/Gelsolin-like_dom_sf"/>
</dbReference>
<dbReference type="Pfam" id="PF04810">
    <property type="entry name" value="zf-Sec23_Sec24"/>
    <property type="match status" value="1"/>
</dbReference>
<dbReference type="STRING" id="90262.A0A1X2IT54"/>
<feature type="domain" description="Gelsolin-like" evidence="13">
    <location>
        <begin position="665"/>
        <end position="734"/>
    </location>
</feature>
<keyword evidence="11 12" id="KW-0472">Membrane</keyword>
<dbReference type="Pfam" id="PF00626">
    <property type="entry name" value="Gelsolin"/>
    <property type="match status" value="1"/>
</dbReference>
<dbReference type="GO" id="GO:0005789">
    <property type="term" value="C:endoplasmic reticulum membrane"/>
    <property type="evidence" value="ECO:0007669"/>
    <property type="project" value="UniProtKB-SubCell"/>
</dbReference>
<dbReference type="Pfam" id="PF04811">
    <property type="entry name" value="Sec23_trunk"/>
    <property type="match status" value="1"/>
</dbReference>
<dbReference type="GO" id="GO:0030127">
    <property type="term" value="C:COPII vesicle coat"/>
    <property type="evidence" value="ECO:0007669"/>
    <property type="project" value="InterPro"/>
</dbReference>
<keyword evidence="19" id="KW-1185">Reference proteome</keyword>
<dbReference type="GO" id="GO:0000149">
    <property type="term" value="F:SNARE binding"/>
    <property type="evidence" value="ECO:0007669"/>
    <property type="project" value="TreeGrafter"/>
</dbReference>
<dbReference type="InterPro" id="IPR036175">
    <property type="entry name" value="Sec23/24_helical_dom_sf"/>
</dbReference>